<feature type="transmembrane region" description="Helical" evidence="1">
    <location>
        <begin position="12"/>
        <end position="30"/>
    </location>
</feature>
<reference evidence="2 3" key="1">
    <citation type="submission" date="2022-06" db="EMBL/GenBank/DDBJ databases">
        <title>New Species of the Genus Actinoplanes, ActinopZanes ferrugineus.</title>
        <authorList>
            <person name="Ding P."/>
        </authorList>
    </citation>
    <scope>NUCLEOTIDE SEQUENCE [LARGE SCALE GENOMIC DNA]</scope>
    <source>
        <strain evidence="2 3">TRM88003</strain>
    </source>
</reference>
<keyword evidence="3" id="KW-1185">Reference proteome</keyword>
<evidence type="ECO:0008006" key="4">
    <source>
        <dbReference type="Google" id="ProtNLM"/>
    </source>
</evidence>
<sequence length="553" mass="59487">MAGDGSRHNRTITIFAGGGAAISALLAVATNLASSAVPATLRRWTGDPRWTWMVCAVFAVAFVVVTVAEKRASFRSDNEARLAASKQETEKRLHARYDTAVERLSASNIGKAAAGARELAAVADDWPDGRQQCIDILCDHVRGPGTTSPTHADAQRRLGVLIIELIRTRLTSGAPATWWGHTFNFSGTHFDGGSLDGIALKGSTLLFVGAHFEGSGLSFDWLQADAGIIDLSGAELHGATLSFREIQLSGAVILLDGILVDSDSIIKFDRSQLLGGSISIDAADLGGKVSFDHSRLELSESSPPLITLRRSVIRSGEVSFAGTQHLTVDYITTEEWLSSTRPVKFPTLVDLSGAAMEGGKLDYSQAEWHAATEQFSGFRMTGGEVDFSEIYITIGTLYFRGSRIDGGKVNWTGAVFGAYKYERVDEAWLAELKAADPDELLVPHIYHNSYRPAGFVDFLDSRMAGGIQNFSGVRINYGLISFVGMAMTGGDLDFSEDGAGWGVVVLWRLYIDEPARVTFGNPAPSLIIDTGLVGVKTISLGSPQRVFILDSLD</sequence>
<comment type="caution">
    <text evidence="2">The sequence shown here is derived from an EMBL/GenBank/DDBJ whole genome shotgun (WGS) entry which is preliminary data.</text>
</comment>
<evidence type="ECO:0000313" key="3">
    <source>
        <dbReference type="Proteomes" id="UP001523369"/>
    </source>
</evidence>
<keyword evidence="1" id="KW-1133">Transmembrane helix</keyword>
<gene>
    <name evidence="2" type="ORF">M1L60_24805</name>
</gene>
<dbReference type="EMBL" id="JAMYJR010000027">
    <property type="protein sequence ID" value="MCO8273823.1"/>
    <property type="molecule type" value="Genomic_DNA"/>
</dbReference>
<evidence type="ECO:0000256" key="1">
    <source>
        <dbReference type="SAM" id="Phobius"/>
    </source>
</evidence>
<feature type="transmembrane region" description="Helical" evidence="1">
    <location>
        <begin position="50"/>
        <end position="68"/>
    </location>
</feature>
<keyword evidence="1" id="KW-0472">Membrane</keyword>
<name>A0ABT1DTH5_9ACTN</name>
<dbReference type="RefSeq" id="WP_253239900.1">
    <property type="nucleotide sequence ID" value="NZ_JAMYJR010000027.1"/>
</dbReference>
<organism evidence="2 3">
    <name type="scientific">Paractinoplanes aksuensis</name>
    <dbReference type="NCBI Taxonomy" id="2939490"/>
    <lineage>
        <taxon>Bacteria</taxon>
        <taxon>Bacillati</taxon>
        <taxon>Actinomycetota</taxon>
        <taxon>Actinomycetes</taxon>
        <taxon>Micromonosporales</taxon>
        <taxon>Micromonosporaceae</taxon>
        <taxon>Paractinoplanes</taxon>
    </lineage>
</organism>
<dbReference type="Proteomes" id="UP001523369">
    <property type="component" value="Unassembled WGS sequence"/>
</dbReference>
<accession>A0ABT1DTH5</accession>
<protein>
    <recommendedName>
        <fullName evidence="4">Pentapeptide repeat-containing protein</fullName>
    </recommendedName>
</protein>
<evidence type="ECO:0000313" key="2">
    <source>
        <dbReference type="EMBL" id="MCO8273823.1"/>
    </source>
</evidence>
<keyword evidence="1" id="KW-0812">Transmembrane</keyword>
<proteinExistence type="predicted"/>
<dbReference type="Gene3D" id="2.160.20.80">
    <property type="entry name" value="E3 ubiquitin-protein ligase SopA"/>
    <property type="match status" value="1"/>
</dbReference>